<dbReference type="Proteomes" id="UP000789759">
    <property type="component" value="Unassembled WGS sequence"/>
</dbReference>
<evidence type="ECO:0000313" key="2">
    <source>
        <dbReference type="EMBL" id="CAG8470044.1"/>
    </source>
</evidence>
<dbReference type="InterPro" id="IPR011009">
    <property type="entry name" value="Kinase-like_dom_sf"/>
</dbReference>
<evidence type="ECO:0000313" key="3">
    <source>
        <dbReference type="Proteomes" id="UP000789759"/>
    </source>
</evidence>
<keyword evidence="3" id="KW-1185">Reference proteome</keyword>
<evidence type="ECO:0000259" key="1">
    <source>
        <dbReference type="Pfam" id="PF07714"/>
    </source>
</evidence>
<gene>
    <name evidence="2" type="ORF">CPELLU_LOCUS1028</name>
</gene>
<accession>A0A9N8VXP2</accession>
<dbReference type="EMBL" id="CAJVQA010000343">
    <property type="protein sequence ID" value="CAG8470044.1"/>
    <property type="molecule type" value="Genomic_DNA"/>
</dbReference>
<sequence>MSLLAVISKYVTWIVIWIDGYIIGFDYQKDIWERRAQIDICLKDLDNSKDIKQEFLEEVKNQHKHGGNSAIEIYGITKSPKDGKYMMIMEYAKQGSLRKLLDSKYDELNWASKVANLYYIAKETELNKQVDKNFLTYDQVKYQTHPQAIYTSRSLNLSKLSKPVNAGNNIYFLKLDLIYSFSILIDEISD</sequence>
<dbReference type="OrthoDB" id="6718656at2759"/>
<dbReference type="SUPFAM" id="SSF56112">
    <property type="entry name" value="Protein kinase-like (PK-like)"/>
    <property type="match status" value="1"/>
</dbReference>
<proteinExistence type="predicted"/>
<feature type="non-terminal residue" evidence="2">
    <location>
        <position position="190"/>
    </location>
</feature>
<comment type="caution">
    <text evidence="2">The sequence shown here is derived from an EMBL/GenBank/DDBJ whole genome shotgun (WGS) entry which is preliminary data.</text>
</comment>
<organism evidence="2 3">
    <name type="scientific">Cetraspora pellucida</name>
    <dbReference type="NCBI Taxonomy" id="1433469"/>
    <lineage>
        <taxon>Eukaryota</taxon>
        <taxon>Fungi</taxon>
        <taxon>Fungi incertae sedis</taxon>
        <taxon>Mucoromycota</taxon>
        <taxon>Glomeromycotina</taxon>
        <taxon>Glomeromycetes</taxon>
        <taxon>Diversisporales</taxon>
        <taxon>Gigasporaceae</taxon>
        <taxon>Cetraspora</taxon>
    </lineage>
</organism>
<dbReference type="AlphaFoldDB" id="A0A9N8VXP2"/>
<dbReference type="Gene3D" id="1.10.510.10">
    <property type="entry name" value="Transferase(Phosphotransferase) domain 1"/>
    <property type="match status" value="1"/>
</dbReference>
<reference evidence="2" key="1">
    <citation type="submission" date="2021-06" db="EMBL/GenBank/DDBJ databases">
        <authorList>
            <person name="Kallberg Y."/>
            <person name="Tangrot J."/>
            <person name="Rosling A."/>
        </authorList>
    </citation>
    <scope>NUCLEOTIDE SEQUENCE</scope>
    <source>
        <strain evidence="2">FL966</strain>
    </source>
</reference>
<dbReference type="Pfam" id="PF07714">
    <property type="entry name" value="PK_Tyr_Ser-Thr"/>
    <property type="match status" value="1"/>
</dbReference>
<dbReference type="InterPro" id="IPR001245">
    <property type="entry name" value="Ser-Thr/Tyr_kinase_cat_dom"/>
</dbReference>
<dbReference type="GO" id="GO:0004672">
    <property type="term" value="F:protein kinase activity"/>
    <property type="evidence" value="ECO:0007669"/>
    <property type="project" value="InterPro"/>
</dbReference>
<protein>
    <submittedName>
        <fullName evidence="2">22389_t:CDS:1</fullName>
    </submittedName>
</protein>
<feature type="domain" description="Serine-threonine/tyrosine-protein kinase catalytic" evidence="1">
    <location>
        <begin position="34"/>
        <end position="122"/>
    </location>
</feature>
<name>A0A9N8VXP2_9GLOM</name>